<dbReference type="KEGG" id="pic:PICST_33133"/>
<gene>
    <name evidence="1" type="ORF">PICST_33133</name>
</gene>
<evidence type="ECO:0000313" key="2">
    <source>
        <dbReference type="Proteomes" id="UP000002258"/>
    </source>
</evidence>
<dbReference type="RefSeq" id="XP_001385992.1">
    <property type="nucleotide sequence ID" value="XM_001385955.1"/>
</dbReference>
<name>A3LYD3_PICST</name>
<dbReference type="HOGENOM" id="CLU_2074023_0_0_1"/>
<organism evidence="1 2">
    <name type="scientific">Scheffersomyces stipitis (strain ATCC 58785 / CBS 6054 / NBRC 10063 / NRRL Y-11545)</name>
    <name type="common">Yeast</name>
    <name type="synonym">Pichia stipitis</name>
    <dbReference type="NCBI Taxonomy" id="322104"/>
    <lineage>
        <taxon>Eukaryota</taxon>
        <taxon>Fungi</taxon>
        <taxon>Dikarya</taxon>
        <taxon>Ascomycota</taxon>
        <taxon>Saccharomycotina</taxon>
        <taxon>Pichiomycetes</taxon>
        <taxon>Debaryomycetaceae</taxon>
        <taxon>Scheffersomyces</taxon>
    </lineage>
</organism>
<dbReference type="InParanoid" id="A3LYD3"/>
<dbReference type="Proteomes" id="UP000002258">
    <property type="component" value="Chromosome 6"/>
</dbReference>
<keyword evidence="2" id="KW-1185">Reference proteome</keyword>
<sequence length="118" mass="13266">MTTLGVTDVTCGSMFSCSDYKHPNTPNQENDMDEVDDIGSDFDIDIAKEETVSHTENLKRKMIWNKTVVDKLEEDISAKKAGPLNTSNWLTQRVYGKYGGENATLNLYDILKDLKQAT</sequence>
<proteinExistence type="predicted"/>
<dbReference type="GeneID" id="4840205"/>
<dbReference type="AlphaFoldDB" id="A3LYD3"/>
<dbReference type="EMBL" id="CP000500">
    <property type="protein sequence ID" value="ABN67963.1"/>
    <property type="molecule type" value="Genomic_DNA"/>
</dbReference>
<evidence type="ECO:0000313" key="1">
    <source>
        <dbReference type="EMBL" id="ABN67963.1"/>
    </source>
</evidence>
<protein>
    <submittedName>
        <fullName evidence="1">Uncharacterized protein</fullName>
    </submittedName>
</protein>
<reference evidence="1 2" key="1">
    <citation type="journal article" date="2007" name="Nat. Biotechnol.">
        <title>Genome sequence of the lignocellulose-bioconverting and xylose-fermenting yeast Pichia stipitis.</title>
        <authorList>
            <person name="Jeffries T.W."/>
            <person name="Grigoriev I.V."/>
            <person name="Grimwood J."/>
            <person name="Laplaza J.M."/>
            <person name="Aerts A."/>
            <person name="Salamov A."/>
            <person name="Schmutz J."/>
            <person name="Lindquist E."/>
            <person name="Dehal P."/>
            <person name="Shapiro H."/>
            <person name="Jin Y.S."/>
            <person name="Passoth V."/>
            <person name="Richardson P.M."/>
        </authorList>
    </citation>
    <scope>NUCLEOTIDE SEQUENCE [LARGE SCALE GENOMIC DNA]</scope>
    <source>
        <strain evidence="2">ATCC 58785 / CBS 6054 / NBRC 10063 / NRRL Y-11545</strain>
    </source>
</reference>
<accession>A3LYD3</accession>